<proteinExistence type="predicted"/>
<organism evidence="1 2">
    <name type="scientific">Salinibacter phage M8CC-19</name>
    <dbReference type="NCBI Taxonomy" id="2681613"/>
    <lineage>
        <taxon>Viruses</taxon>
        <taxon>Duplodnaviria</taxon>
        <taxon>Heunggongvirae</taxon>
        <taxon>Uroviricota</taxon>
        <taxon>Caudoviricetes</taxon>
        <taxon>Kryptosalinivirus</taxon>
        <taxon>Kryptosalinivirus M8CC19</taxon>
    </lineage>
</organism>
<dbReference type="EMBL" id="MF580956">
    <property type="protein sequence ID" value="AUO78984.1"/>
    <property type="molecule type" value="Genomic_DNA"/>
</dbReference>
<protein>
    <submittedName>
        <fullName evidence="1">Uncharacterized protein</fullName>
    </submittedName>
</protein>
<name>A0A2I6UG72_9CAUD</name>
<evidence type="ECO:0000313" key="1">
    <source>
        <dbReference type="EMBL" id="AUO78984.1"/>
    </source>
</evidence>
<dbReference type="GeneID" id="40236198"/>
<dbReference type="KEGG" id="vg:40236198"/>
<evidence type="ECO:0000313" key="2">
    <source>
        <dbReference type="Proteomes" id="UP000241693"/>
    </source>
</evidence>
<dbReference type="Proteomes" id="UP000241693">
    <property type="component" value="Segment"/>
</dbReference>
<reference evidence="1 2" key="1">
    <citation type="submission" date="2017-07" db="EMBL/GenBank/DDBJ databases">
        <title>Characterization of ecologically diverse viruses infecting co-occurring strains of cosmopolitan hyperhalophilic Bacteroidetes.</title>
        <authorList>
            <person name="Villamor J."/>
            <person name="Ramos-Barbero M.D."/>
            <person name="Gonzalez-Torres P."/>
            <person name="Gabaldon T."/>
            <person name="Rollesso-Mora R."/>
            <person name="Meseguer I."/>
            <person name="Martinez-Garcia M."/>
            <person name="Santos F."/>
            <person name="Anton J."/>
        </authorList>
    </citation>
    <scope>NUCLEOTIDE SEQUENCE [LARGE SCALE GENOMIC DNA]</scope>
</reference>
<dbReference type="RefSeq" id="YP_009639406.1">
    <property type="nucleotide sequence ID" value="NC_042349.1"/>
</dbReference>
<accession>A0A2I6UG72</accession>
<keyword evidence="2" id="KW-1185">Reference proteome</keyword>
<sequence precursor="true">MQESALAFISNLAANLGFVGTDASPLISLAEYDFLAKQKSADEYTVLLNVPETYPGGPGFKFFTVTESDFNDFAFNEAPLNTLGFETPEEYLGATSPLFLISDLIRHRNYFSPMSYADSPISVQRTADALRKYHADYEVVN</sequence>